<dbReference type="InterPro" id="IPR051052">
    <property type="entry name" value="Diverse_substrate_MTase"/>
</dbReference>
<dbReference type="InterPro" id="IPR029063">
    <property type="entry name" value="SAM-dependent_MTases_sf"/>
</dbReference>
<dbReference type="FunFam" id="3.40.50.150:FF:000370">
    <property type="entry name" value="Si:ch211-93g23.2"/>
    <property type="match status" value="1"/>
</dbReference>
<name>A0AAD7S5E7_9TELE</name>
<dbReference type="CDD" id="cd02440">
    <property type="entry name" value="AdoMet_MTases"/>
    <property type="match status" value="1"/>
</dbReference>
<comment type="caution">
    <text evidence="2">The sequence shown here is derived from an EMBL/GenBank/DDBJ whole genome shotgun (WGS) entry which is preliminary data.</text>
</comment>
<sequence length="275" mass="30793">MAHRLFEGKEHAASYQKYRVSPPDMLIGQILAFLEKKKGKPFSLAVDVGCGSGQGTVLLAPHFDQVVGTDISPAQLEVAQSHGHAPNVSYREGAAEEMPFPDSSVDLLTAMTAAHWFDAPGFLREADRLLSPRGCLALLSYTMDMELQYADDHRSQRLNEVCKEFYAALLPYRNAHLGSCSVTLYKHMYESILYPEKEWNECLWVKSHMPLRSYMGLVESFSSYQTLLKKDPEQAKRLSQDIMDKLLAVMGVSTAETEVAVAVKYFYVLACKPAE</sequence>
<feature type="domain" description="Methyltransferase type 11" evidence="1">
    <location>
        <begin position="46"/>
        <end position="137"/>
    </location>
</feature>
<dbReference type="Pfam" id="PF08241">
    <property type="entry name" value="Methyltransf_11"/>
    <property type="match status" value="1"/>
</dbReference>
<dbReference type="InterPro" id="IPR013216">
    <property type="entry name" value="Methyltransf_11"/>
</dbReference>
<keyword evidence="3" id="KW-1185">Reference proteome</keyword>
<dbReference type="SUPFAM" id="SSF53335">
    <property type="entry name" value="S-adenosyl-L-methionine-dependent methyltransferases"/>
    <property type="match status" value="1"/>
</dbReference>
<reference evidence="2" key="1">
    <citation type="journal article" date="2023" name="Science">
        <title>Genome structures resolve the early diversification of teleost fishes.</title>
        <authorList>
            <person name="Parey E."/>
            <person name="Louis A."/>
            <person name="Montfort J."/>
            <person name="Bouchez O."/>
            <person name="Roques C."/>
            <person name="Iampietro C."/>
            <person name="Lluch J."/>
            <person name="Castinel A."/>
            <person name="Donnadieu C."/>
            <person name="Desvignes T."/>
            <person name="Floi Bucao C."/>
            <person name="Jouanno E."/>
            <person name="Wen M."/>
            <person name="Mejri S."/>
            <person name="Dirks R."/>
            <person name="Jansen H."/>
            <person name="Henkel C."/>
            <person name="Chen W.J."/>
            <person name="Zahm M."/>
            <person name="Cabau C."/>
            <person name="Klopp C."/>
            <person name="Thompson A.W."/>
            <person name="Robinson-Rechavi M."/>
            <person name="Braasch I."/>
            <person name="Lecointre G."/>
            <person name="Bobe J."/>
            <person name="Postlethwait J.H."/>
            <person name="Berthelot C."/>
            <person name="Roest Crollius H."/>
            <person name="Guiguen Y."/>
        </authorList>
    </citation>
    <scope>NUCLEOTIDE SEQUENCE</scope>
    <source>
        <strain evidence="2">NC1722</strain>
    </source>
</reference>
<dbReference type="GO" id="GO:0008757">
    <property type="term" value="F:S-adenosylmethionine-dependent methyltransferase activity"/>
    <property type="evidence" value="ECO:0007669"/>
    <property type="project" value="InterPro"/>
</dbReference>
<evidence type="ECO:0000313" key="2">
    <source>
        <dbReference type="EMBL" id="KAJ8396349.1"/>
    </source>
</evidence>
<evidence type="ECO:0000313" key="3">
    <source>
        <dbReference type="Proteomes" id="UP001221898"/>
    </source>
</evidence>
<proteinExistence type="predicted"/>
<accession>A0AAD7S5E7</accession>
<organism evidence="2 3">
    <name type="scientific">Aldrovandia affinis</name>
    <dbReference type="NCBI Taxonomy" id="143900"/>
    <lineage>
        <taxon>Eukaryota</taxon>
        <taxon>Metazoa</taxon>
        <taxon>Chordata</taxon>
        <taxon>Craniata</taxon>
        <taxon>Vertebrata</taxon>
        <taxon>Euteleostomi</taxon>
        <taxon>Actinopterygii</taxon>
        <taxon>Neopterygii</taxon>
        <taxon>Teleostei</taxon>
        <taxon>Notacanthiformes</taxon>
        <taxon>Halosauridae</taxon>
        <taxon>Aldrovandia</taxon>
    </lineage>
</organism>
<dbReference type="Gene3D" id="3.40.50.150">
    <property type="entry name" value="Vaccinia Virus protein VP39"/>
    <property type="match status" value="1"/>
</dbReference>
<protein>
    <recommendedName>
        <fullName evidence="1">Methyltransferase type 11 domain-containing protein</fullName>
    </recommendedName>
</protein>
<dbReference type="Proteomes" id="UP001221898">
    <property type="component" value="Unassembled WGS sequence"/>
</dbReference>
<gene>
    <name evidence="2" type="ORF">AAFF_G00019260</name>
</gene>
<evidence type="ECO:0000259" key="1">
    <source>
        <dbReference type="Pfam" id="PF08241"/>
    </source>
</evidence>
<dbReference type="PANTHER" id="PTHR44942:SF9">
    <property type="entry name" value="NOVEL PROTEIN-RELATED"/>
    <property type="match status" value="1"/>
</dbReference>
<dbReference type="AlphaFoldDB" id="A0AAD7S5E7"/>
<dbReference type="PANTHER" id="PTHR44942">
    <property type="entry name" value="METHYLTRANSF_11 DOMAIN-CONTAINING PROTEIN"/>
    <property type="match status" value="1"/>
</dbReference>
<dbReference type="EMBL" id="JAINUG010000107">
    <property type="protein sequence ID" value="KAJ8396349.1"/>
    <property type="molecule type" value="Genomic_DNA"/>
</dbReference>